<organism evidence="2 3">
    <name type="scientific">Acer yangbiense</name>
    <dbReference type="NCBI Taxonomy" id="1000413"/>
    <lineage>
        <taxon>Eukaryota</taxon>
        <taxon>Viridiplantae</taxon>
        <taxon>Streptophyta</taxon>
        <taxon>Embryophyta</taxon>
        <taxon>Tracheophyta</taxon>
        <taxon>Spermatophyta</taxon>
        <taxon>Magnoliopsida</taxon>
        <taxon>eudicotyledons</taxon>
        <taxon>Gunneridae</taxon>
        <taxon>Pentapetalae</taxon>
        <taxon>rosids</taxon>
        <taxon>malvids</taxon>
        <taxon>Sapindales</taxon>
        <taxon>Sapindaceae</taxon>
        <taxon>Hippocastanoideae</taxon>
        <taxon>Acereae</taxon>
        <taxon>Acer</taxon>
    </lineage>
</organism>
<feature type="region of interest" description="Disordered" evidence="1">
    <location>
        <begin position="333"/>
        <end position="355"/>
    </location>
</feature>
<evidence type="ECO:0000313" key="2">
    <source>
        <dbReference type="EMBL" id="TXG68559.1"/>
    </source>
</evidence>
<keyword evidence="3" id="KW-1185">Reference proteome</keyword>
<sequence>MAKKKVVLLQCYTENIDNNTSTSLLEHSIIISCLSITCLSSKGQLPATISYLHLQCCSQLTTLSSSGLLQQRLCVLNIISNPKLESIAERFHNNMSLESIAFHRCDNLKYILASLHSLSCLRCFTLRNCPAIVSFPEGLLNTNLCVSFQDWLWLSGDIPLDWWMFGCRVFSTGKKWECGCLACLSNLSDNQKIPKTEVPIRRGFPKSYLSRSRKEDSLNFLECFRSKLKYKYQKSSMSVNEFVLKLKKYSKSLAVAGQPQTEDELISQILGGLGAEYDAVVVTITARQGSITLQEVEFLLMSCESRLAQHNVASIEIGNASANFSSHNFGNSGGMRGNSFRGRSRGRGRGRGGGRFGSKIVSQLCVKNGHMVSSCYRGLTNLFKVFNTISEPRWSISGTLSSDVSSIF</sequence>
<reference evidence="3" key="1">
    <citation type="journal article" date="2019" name="Gigascience">
        <title>De novo genome assembly of the endangered Acer yangbiense, a plant species with extremely small populations endemic to Yunnan Province, China.</title>
        <authorList>
            <person name="Yang J."/>
            <person name="Wariss H.M."/>
            <person name="Tao L."/>
            <person name="Zhang R."/>
            <person name="Yun Q."/>
            <person name="Hollingsworth P."/>
            <person name="Dao Z."/>
            <person name="Luo G."/>
            <person name="Guo H."/>
            <person name="Ma Y."/>
            <person name="Sun W."/>
        </authorList>
    </citation>
    <scope>NUCLEOTIDE SEQUENCE [LARGE SCALE GENOMIC DNA]</scope>
    <source>
        <strain evidence="3">cv. Malutang</strain>
    </source>
</reference>
<name>A0A5C7IHL1_9ROSI</name>
<evidence type="ECO:0000256" key="1">
    <source>
        <dbReference type="SAM" id="MobiDB-lite"/>
    </source>
</evidence>
<dbReference type="Proteomes" id="UP000323000">
    <property type="component" value="Chromosome 2"/>
</dbReference>
<feature type="compositionally biased region" description="Basic residues" evidence="1">
    <location>
        <begin position="342"/>
        <end position="352"/>
    </location>
</feature>
<dbReference type="SUPFAM" id="SSF52047">
    <property type="entry name" value="RNI-like"/>
    <property type="match status" value="1"/>
</dbReference>
<dbReference type="OrthoDB" id="1912561at2759"/>
<dbReference type="AlphaFoldDB" id="A0A5C7IHL1"/>
<dbReference type="Gene3D" id="3.80.10.10">
    <property type="entry name" value="Ribonuclease Inhibitor"/>
    <property type="match status" value="1"/>
</dbReference>
<proteinExistence type="predicted"/>
<dbReference type="PANTHER" id="PTHR47481:SF31">
    <property type="entry name" value="OS01G0873500 PROTEIN"/>
    <property type="match status" value="1"/>
</dbReference>
<dbReference type="EMBL" id="VAHF01000002">
    <property type="protein sequence ID" value="TXG68559.1"/>
    <property type="molecule type" value="Genomic_DNA"/>
</dbReference>
<dbReference type="InterPro" id="IPR032675">
    <property type="entry name" value="LRR_dom_sf"/>
</dbReference>
<gene>
    <name evidence="2" type="ORF">EZV62_003494</name>
</gene>
<protein>
    <submittedName>
        <fullName evidence="2">Uncharacterized protein</fullName>
    </submittedName>
</protein>
<evidence type="ECO:0000313" key="3">
    <source>
        <dbReference type="Proteomes" id="UP000323000"/>
    </source>
</evidence>
<dbReference type="PANTHER" id="PTHR47481">
    <property type="match status" value="1"/>
</dbReference>
<comment type="caution">
    <text evidence="2">The sequence shown here is derived from an EMBL/GenBank/DDBJ whole genome shotgun (WGS) entry which is preliminary data.</text>
</comment>
<accession>A0A5C7IHL1</accession>